<organism evidence="2 3">
    <name type="scientific">Phaedon cochleariae</name>
    <name type="common">Mustard beetle</name>
    <dbReference type="NCBI Taxonomy" id="80249"/>
    <lineage>
        <taxon>Eukaryota</taxon>
        <taxon>Metazoa</taxon>
        <taxon>Ecdysozoa</taxon>
        <taxon>Arthropoda</taxon>
        <taxon>Hexapoda</taxon>
        <taxon>Insecta</taxon>
        <taxon>Pterygota</taxon>
        <taxon>Neoptera</taxon>
        <taxon>Endopterygota</taxon>
        <taxon>Coleoptera</taxon>
        <taxon>Polyphaga</taxon>
        <taxon>Cucujiformia</taxon>
        <taxon>Chrysomeloidea</taxon>
        <taxon>Chrysomelidae</taxon>
        <taxon>Chrysomelinae</taxon>
        <taxon>Chrysomelini</taxon>
        <taxon>Phaedon</taxon>
    </lineage>
</organism>
<sequence length="221" mass="24256">MLLLHSVMTLQLTLTVATVSCSVVHPLESIGETLRQCLVSQVGGGLGQCLGVGAISKLQSLDADPEFDLVDGVTLTRDGQEYREAHNFADADPSSFRTIVDSFSHVFSRRNMQWDMGFLYPGLAMRVSPSVIPGGTLEFVLDQRREAVNVHSLKEAGTGKYPEGAYGDSLYRGMPEQESDQLNVYPNIAKSLDTSSVKDVKTRGRNFAWDEKEQKINEAPS</sequence>
<protein>
    <submittedName>
        <fullName evidence="2">Uncharacterized protein</fullName>
    </submittedName>
</protein>
<dbReference type="Proteomes" id="UP001153737">
    <property type="component" value="Chromosome 15"/>
</dbReference>
<gene>
    <name evidence="2" type="ORF">PHAECO_LOCUS4708</name>
</gene>
<keyword evidence="3" id="KW-1185">Reference proteome</keyword>
<dbReference type="OrthoDB" id="8197686at2759"/>
<evidence type="ECO:0000256" key="1">
    <source>
        <dbReference type="SAM" id="SignalP"/>
    </source>
</evidence>
<reference evidence="2" key="1">
    <citation type="submission" date="2022-01" db="EMBL/GenBank/DDBJ databases">
        <authorList>
            <person name="King R."/>
        </authorList>
    </citation>
    <scope>NUCLEOTIDE SEQUENCE</scope>
</reference>
<evidence type="ECO:0000313" key="2">
    <source>
        <dbReference type="EMBL" id="CAG9817466.1"/>
    </source>
</evidence>
<feature type="signal peptide" evidence="1">
    <location>
        <begin position="1"/>
        <end position="17"/>
    </location>
</feature>
<reference evidence="2" key="2">
    <citation type="submission" date="2022-10" db="EMBL/GenBank/DDBJ databases">
        <authorList>
            <consortium name="ENA_rothamsted_submissions"/>
            <consortium name="culmorum"/>
            <person name="King R."/>
        </authorList>
    </citation>
    <scope>NUCLEOTIDE SEQUENCE</scope>
</reference>
<name>A0A9N9X482_PHACE</name>
<dbReference type="AlphaFoldDB" id="A0A9N9X482"/>
<feature type="chain" id="PRO_5040371357" evidence="1">
    <location>
        <begin position="18"/>
        <end position="221"/>
    </location>
</feature>
<evidence type="ECO:0000313" key="3">
    <source>
        <dbReference type="Proteomes" id="UP001153737"/>
    </source>
</evidence>
<proteinExistence type="predicted"/>
<keyword evidence="1" id="KW-0732">Signal</keyword>
<dbReference type="EMBL" id="OU896721">
    <property type="protein sequence ID" value="CAG9817466.1"/>
    <property type="molecule type" value="Genomic_DNA"/>
</dbReference>
<accession>A0A9N9X482</accession>